<dbReference type="VEuPathDB" id="FungiDB:NECHADRAFT_84941"/>
<keyword evidence="2" id="KW-0812">Transmembrane</keyword>
<evidence type="ECO:0000313" key="3">
    <source>
        <dbReference type="EMBL" id="EEU44420.1"/>
    </source>
</evidence>
<evidence type="ECO:0000313" key="4">
    <source>
        <dbReference type="Proteomes" id="UP000005206"/>
    </source>
</evidence>
<name>C7YUJ3_FUSV7</name>
<feature type="transmembrane region" description="Helical" evidence="2">
    <location>
        <begin position="68"/>
        <end position="90"/>
    </location>
</feature>
<dbReference type="InParanoid" id="C7YUJ3"/>
<gene>
    <name evidence="3" type="ORF">NECHADRAFT_84941</name>
</gene>
<accession>C7YUJ3</accession>
<dbReference type="KEGG" id="nhe:NECHADRAFT_84941"/>
<dbReference type="OrthoDB" id="5050586at2759"/>
<proteinExistence type="predicted"/>
<evidence type="ECO:0000256" key="2">
    <source>
        <dbReference type="SAM" id="Phobius"/>
    </source>
</evidence>
<protein>
    <submittedName>
        <fullName evidence="3">Uncharacterized protein</fullName>
    </submittedName>
</protein>
<dbReference type="EMBL" id="GG698900">
    <property type="protein sequence ID" value="EEU44420.1"/>
    <property type="molecule type" value="Genomic_DNA"/>
</dbReference>
<organism evidence="3 4">
    <name type="scientific">Fusarium vanettenii (strain ATCC MYA-4622 / CBS 123669 / FGSC 9596 / NRRL 45880 / 77-13-4)</name>
    <name type="common">Fusarium solani subsp. pisi</name>
    <dbReference type="NCBI Taxonomy" id="660122"/>
    <lineage>
        <taxon>Eukaryota</taxon>
        <taxon>Fungi</taxon>
        <taxon>Dikarya</taxon>
        <taxon>Ascomycota</taxon>
        <taxon>Pezizomycotina</taxon>
        <taxon>Sordariomycetes</taxon>
        <taxon>Hypocreomycetidae</taxon>
        <taxon>Hypocreales</taxon>
        <taxon>Nectriaceae</taxon>
        <taxon>Fusarium</taxon>
        <taxon>Fusarium solani species complex</taxon>
        <taxon>Fusarium vanettenii</taxon>
    </lineage>
</organism>
<dbReference type="AlphaFoldDB" id="C7YUJ3"/>
<keyword evidence="2" id="KW-0472">Membrane</keyword>
<evidence type="ECO:0000256" key="1">
    <source>
        <dbReference type="SAM" id="MobiDB-lite"/>
    </source>
</evidence>
<dbReference type="Proteomes" id="UP000005206">
    <property type="component" value="Chromosome 9"/>
</dbReference>
<dbReference type="RefSeq" id="XP_003050133.1">
    <property type="nucleotide sequence ID" value="XM_003050087.1"/>
</dbReference>
<keyword evidence="2" id="KW-1133">Transmembrane helix</keyword>
<sequence>MKSTVESRKLYTGQQPESASHNNQCYLHYRAQRVFYQLSSAACGAGINDGWVRDGGIESRIMVLSAEAVIAIVGVFINIPTFVLVFWHMWVKRRRRSSSSHRQTRRDSESFEEHQLFDRVPLHPRHAFPWGQQPPMFAWYAMPWATPYGFDRRAL</sequence>
<dbReference type="GeneID" id="9674918"/>
<dbReference type="HOGENOM" id="CLU_1695983_0_0_1"/>
<keyword evidence="4" id="KW-1185">Reference proteome</keyword>
<reference evidence="3 4" key="1">
    <citation type="journal article" date="2009" name="PLoS Genet.">
        <title>The genome of Nectria haematococca: contribution of supernumerary chromosomes to gene expansion.</title>
        <authorList>
            <person name="Coleman J.J."/>
            <person name="Rounsley S.D."/>
            <person name="Rodriguez-Carres M."/>
            <person name="Kuo A."/>
            <person name="Wasmann C.C."/>
            <person name="Grimwood J."/>
            <person name="Schmutz J."/>
            <person name="Taga M."/>
            <person name="White G.J."/>
            <person name="Zhou S."/>
            <person name="Schwartz D.C."/>
            <person name="Freitag M."/>
            <person name="Ma L.J."/>
            <person name="Danchin E.G."/>
            <person name="Henrissat B."/>
            <person name="Coutinho P.M."/>
            <person name="Nelson D.R."/>
            <person name="Straney D."/>
            <person name="Napoli C.A."/>
            <person name="Barker B.M."/>
            <person name="Gribskov M."/>
            <person name="Rep M."/>
            <person name="Kroken S."/>
            <person name="Molnar I."/>
            <person name="Rensing C."/>
            <person name="Kennell J.C."/>
            <person name="Zamora J."/>
            <person name="Farman M.L."/>
            <person name="Selker E.U."/>
            <person name="Salamov A."/>
            <person name="Shapiro H."/>
            <person name="Pangilinan J."/>
            <person name="Lindquist E."/>
            <person name="Lamers C."/>
            <person name="Grigoriev I.V."/>
            <person name="Geiser D.M."/>
            <person name="Covert S.F."/>
            <person name="Temporini E."/>
            <person name="Vanetten H.D."/>
        </authorList>
    </citation>
    <scope>NUCLEOTIDE SEQUENCE [LARGE SCALE GENOMIC DNA]</scope>
    <source>
        <strain evidence="4">ATCC MYA-4622 / CBS 123669 / FGSC 9596 / NRRL 45880 / 77-13-4</strain>
    </source>
</reference>
<feature type="region of interest" description="Disordered" evidence="1">
    <location>
        <begin position="1"/>
        <end position="20"/>
    </location>
</feature>